<dbReference type="AlphaFoldDB" id="A0A194S2W7"/>
<evidence type="ECO:0000313" key="1">
    <source>
        <dbReference type="EMBL" id="KPV75078.1"/>
    </source>
</evidence>
<dbReference type="OrthoDB" id="21502at2759"/>
<dbReference type="Proteomes" id="UP000053890">
    <property type="component" value="Unassembled WGS sequence"/>
</dbReference>
<dbReference type="Gene3D" id="3.30.559.10">
    <property type="entry name" value="Chloramphenicol acetyltransferase-like domain"/>
    <property type="match status" value="2"/>
</dbReference>
<protein>
    <submittedName>
        <fullName evidence="1">Uncharacterized protein</fullName>
    </submittedName>
</protein>
<dbReference type="EMBL" id="KQ474079">
    <property type="protein sequence ID" value="KPV75078.1"/>
    <property type="molecule type" value="Genomic_DNA"/>
</dbReference>
<keyword evidence="2" id="KW-1185">Reference proteome</keyword>
<name>A0A194S2W7_RHOGW</name>
<gene>
    <name evidence="1" type="ORF">RHOBADRAFT_53975</name>
</gene>
<dbReference type="GeneID" id="28977536"/>
<reference evidence="1 2" key="1">
    <citation type="journal article" date="2015" name="Front. Microbiol.">
        <title>Genome sequence of the plant growth promoting endophytic yeast Rhodotorula graminis WP1.</title>
        <authorList>
            <person name="Firrincieli A."/>
            <person name="Otillar R."/>
            <person name="Salamov A."/>
            <person name="Schmutz J."/>
            <person name="Khan Z."/>
            <person name="Redman R.S."/>
            <person name="Fleck N.D."/>
            <person name="Lindquist E."/>
            <person name="Grigoriev I.V."/>
            <person name="Doty S.L."/>
        </authorList>
    </citation>
    <scope>NUCLEOTIDE SEQUENCE [LARGE SCALE GENOMIC DNA]</scope>
    <source>
        <strain evidence="1 2">WP1</strain>
    </source>
</reference>
<evidence type="ECO:0000313" key="2">
    <source>
        <dbReference type="Proteomes" id="UP000053890"/>
    </source>
</evidence>
<organism evidence="1 2">
    <name type="scientific">Rhodotorula graminis (strain WP1)</name>
    <dbReference type="NCBI Taxonomy" id="578459"/>
    <lineage>
        <taxon>Eukaryota</taxon>
        <taxon>Fungi</taxon>
        <taxon>Dikarya</taxon>
        <taxon>Basidiomycota</taxon>
        <taxon>Pucciniomycotina</taxon>
        <taxon>Microbotryomycetes</taxon>
        <taxon>Sporidiobolales</taxon>
        <taxon>Sporidiobolaceae</taxon>
        <taxon>Rhodotorula</taxon>
    </lineage>
</organism>
<proteinExistence type="predicted"/>
<accession>A0A194S2W7</accession>
<sequence length="530" mass="57311">MLVPLTATDATCELTQNVLCLAYSLPPGWTSAQSDALVARLGEATRQVALKWPLMRGLASKKKGTWTIDVPDDAATRPTHYRFTTKSLDLDYVAASGFSSASPAFNGRASAPLERPKRTLFRPKGVPKSLAGHAKTDDYPFLHVHATILVDAITVGVNLPHGVVDGTGMGLVLKGLTAELHGNEWDVPPPFEGVNPWQHALDRLVDEDAGESGPCTPSGDSEFKLELSEKGLASSSTPSKDAAARAALPATGMWRSFSTWPAARLLSSVFVENVFRRSHRGWILLNHATVDALVRKVKAEIKLETGGAEFVSSGDVLFAWALKAAHSADKSSSAVCAGAVWRTTALLGAEVPLYPHNAIAPYFLISPLPLSTLAALPLSTLALHMRRNLLATKTRPVLRNAWREIRKGAQLPHRDWPQLPGPALFRRAVSDGPGATSDTKGKFATYWGTSNQMGLGLAGLRLPRDDGSGLDLDLISFQMDWVEPINVDHLLMLTDNANGVHVAGTMRKSRWKALRRATEELERELASSEK</sequence>
<dbReference type="InterPro" id="IPR023213">
    <property type="entry name" value="CAT-like_dom_sf"/>
</dbReference>
<dbReference type="RefSeq" id="XP_018271127.1">
    <property type="nucleotide sequence ID" value="XM_018417088.1"/>
</dbReference>
<dbReference type="STRING" id="578459.A0A194S2W7"/>